<keyword evidence="4" id="KW-0832">Ubl conjugation</keyword>
<reference evidence="13" key="1">
    <citation type="submission" date="2025-08" db="UniProtKB">
        <authorList>
            <consortium name="RefSeq"/>
        </authorList>
    </citation>
    <scope>IDENTIFICATION</scope>
</reference>
<feature type="region of interest" description="Disordered" evidence="11">
    <location>
        <begin position="268"/>
        <end position="380"/>
    </location>
</feature>
<evidence type="ECO:0000256" key="4">
    <source>
        <dbReference type="ARBA" id="ARBA00022843"/>
    </source>
</evidence>
<dbReference type="SUPFAM" id="SSF56808">
    <property type="entry name" value="Ribosomal protein L1"/>
    <property type="match status" value="1"/>
</dbReference>
<dbReference type="KEGG" id="char:105910253"/>
<dbReference type="Pfam" id="PF00687">
    <property type="entry name" value="Ribosomal_L1"/>
    <property type="match status" value="1"/>
</dbReference>
<keyword evidence="12" id="KW-1185">Reference proteome</keyword>
<evidence type="ECO:0000256" key="10">
    <source>
        <dbReference type="ARBA" id="ARBA00070787"/>
    </source>
</evidence>
<dbReference type="InterPro" id="IPR023674">
    <property type="entry name" value="Ribosomal_uL1-like"/>
</dbReference>
<accession>A0A6P3WBH6</accession>
<dbReference type="CDD" id="cd00403">
    <property type="entry name" value="Ribosomal_L1"/>
    <property type="match status" value="1"/>
</dbReference>
<evidence type="ECO:0000256" key="8">
    <source>
        <dbReference type="ARBA" id="ARBA00054167"/>
    </source>
</evidence>
<feature type="compositionally biased region" description="Basic residues" evidence="11">
    <location>
        <begin position="349"/>
        <end position="380"/>
    </location>
</feature>
<dbReference type="GO" id="GO:0005730">
    <property type="term" value="C:nucleolus"/>
    <property type="evidence" value="ECO:0007669"/>
    <property type="project" value="UniProtKB-SubCell"/>
</dbReference>
<evidence type="ECO:0000256" key="7">
    <source>
        <dbReference type="ARBA" id="ARBA00023242"/>
    </source>
</evidence>
<organism evidence="12 13">
    <name type="scientific">Clupea harengus</name>
    <name type="common">Atlantic herring</name>
    <dbReference type="NCBI Taxonomy" id="7950"/>
    <lineage>
        <taxon>Eukaryota</taxon>
        <taxon>Metazoa</taxon>
        <taxon>Chordata</taxon>
        <taxon>Craniata</taxon>
        <taxon>Vertebrata</taxon>
        <taxon>Euteleostomi</taxon>
        <taxon>Actinopterygii</taxon>
        <taxon>Neopterygii</taxon>
        <taxon>Teleostei</taxon>
        <taxon>Clupei</taxon>
        <taxon>Clupeiformes</taxon>
        <taxon>Clupeoidei</taxon>
        <taxon>Clupeidae</taxon>
        <taxon>Clupea</taxon>
    </lineage>
</organism>
<gene>
    <name evidence="13" type="primary">rsl1d1</name>
</gene>
<dbReference type="Gene3D" id="3.40.50.790">
    <property type="match status" value="1"/>
</dbReference>
<evidence type="ECO:0000313" key="12">
    <source>
        <dbReference type="Proteomes" id="UP000515152"/>
    </source>
</evidence>
<dbReference type="Proteomes" id="UP000515152">
    <property type="component" value="Chromosome 23"/>
</dbReference>
<keyword evidence="2" id="KW-1017">Isopeptide bond</keyword>
<feature type="compositionally biased region" description="Basic residues" evidence="11">
    <location>
        <begin position="271"/>
        <end position="282"/>
    </location>
</feature>
<name>A0A6P3WBH6_CLUHA</name>
<keyword evidence="7" id="KW-0539">Nucleus</keyword>
<evidence type="ECO:0000256" key="2">
    <source>
        <dbReference type="ARBA" id="ARBA00022499"/>
    </source>
</evidence>
<dbReference type="CTD" id="26156"/>
<dbReference type="OrthoDB" id="10251727at2759"/>
<keyword evidence="5" id="KW-0007">Acetylation</keyword>
<dbReference type="PANTHER" id="PTHR23105">
    <property type="entry name" value="RIBOSOMAL PROTEIN L7AE FAMILY MEMBER"/>
    <property type="match status" value="1"/>
</dbReference>
<evidence type="ECO:0000256" key="11">
    <source>
        <dbReference type="SAM" id="MobiDB-lite"/>
    </source>
</evidence>
<dbReference type="GeneID" id="105910253"/>
<sequence>MRAEGPTREGSMAEQQGKLQLDRSQVKKAVLALQAFLKTKESTECLLLNESQHISLMFTMWKIPKKEQTIRIPLPHGIRTENGEVCLFTRDEPNMTSDQTERFFKKLLTERGVKNVTQVMPYKVLKTEYKAFEAKRRLLGNFDLFLSDARIRRHLPSHIGKHFYESKKAPLSVDLLSKNLGRDMDRLIQGTTVTVGKKGPCCMARVAHSGMTADEIVENVTAAVATIISKLNMVEKDKIIKLIHLKSQTSVALPIYSSDLGNLTQVEGLRNKTKKKPKKRKAPAVSGDATPKDGEEGSQEEKTTKEDKDASAEEEIPQLVPIQTPSKKAKLQEPKKKGVKTAAKPLVGRGKKQTKGGPRQAKRTAKASPQKPKRKAPKRS</sequence>
<dbReference type="AlphaFoldDB" id="A0A6P3WBH6"/>
<evidence type="ECO:0000256" key="3">
    <source>
        <dbReference type="ARBA" id="ARBA00022553"/>
    </source>
</evidence>
<protein>
    <recommendedName>
        <fullName evidence="10">Ribosomal L1 domain-containing protein 1</fullName>
    </recommendedName>
</protein>
<evidence type="ECO:0000256" key="9">
    <source>
        <dbReference type="ARBA" id="ARBA00061550"/>
    </source>
</evidence>
<evidence type="ECO:0000313" key="13">
    <source>
        <dbReference type="RefSeq" id="XP_012694411.1"/>
    </source>
</evidence>
<comment type="function">
    <text evidence="8">Regulates cellular senescence through inhibition of PTEN translation. Acts as a pro-apoptotic regulator in response to DNA damage.</text>
</comment>
<comment type="subcellular location">
    <subcellularLocation>
        <location evidence="1">Nucleus</location>
        <location evidence="1">Nucleolus</location>
    </subcellularLocation>
</comment>
<dbReference type="InterPro" id="IPR028364">
    <property type="entry name" value="Ribosomal_uL1/biogenesis"/>
</dbReference>
<evidence type="ECO:0000256" key="1">
    <source>
        <dbReference type="ARBA" id="ARBA00004604"/>
    </source>
</evidence>
<dbReference type="Gene3D" id="3.30.190.20">
    <property type="match status" value="1"/>
</dbReference>
<dbReference type="InterPro" id="IPR016095">
    <property type="entry name" value="Ribosomal_uL1_3-a/b-sand"/>
</dbReference>
<keyword evidence="6" id="KW-0175">Coiled coil</keyword>
<dbReference type="GO" id="GO:0003723">
    <property type="term" value="F:RNA binding"/>
    <property type="evidence" value="ECO:0007669"/>
    <property type="project" value="InterPro"/>
</dbReference>
<evidence type="ECO:0000256" key="6">
    <source>
        <dbReference type="ARBA" id="ARBA00023054"/>
    </source>
</evidence>
<dbReference type="InterPro" id="IPR050257">
    <property type="entry name" value="eL8/uL1-like"/>
</dbReference>
<keyword evidence="3" id="KW-0597">Phosphoprotein</keyword>
<dbReference type="RefSeq" id="XP_012694411.1">
    <property type="nucleotide sequence ID" value="XM_012838957.3"/>
</dbReference>
<feature type="compositionally biased region" description="Basic and acidic residues" evidence="11">
    <location>
        <begin position="290"/>
        <end position="311"/>
    </location>
</feature>
<proteinExistence type="inferred from homology"/>
<comment type="similarity">
    <text evidence="9">Belongs to the universal ribosomal protein uL1 family. Highly divergent.</text>
</comment>
<evidence type="ECO:0000256" key="5">
    <source>
        <dbReference type="ARBA" id="ARBA00022990"/>
    </source>
</evidence>
<dbReference type="FunFam" id="3.40.50.790:FF:000004">
    <property type="entry name" value="Ribosomal L1 domain-containing 1-like 1"/>
    <property type="match status" value="1"/>
</dbReference>